<dbReference type="Gene3D" id="3.40.50.300">
    <property type="entry name" value="P-loop containing nucleotide triphosphate hydrolases"/>
    <property type="match status" value="1"/>
</dbReference>
<organism evidence="2 3">
    <name type="scientific">Oceanospirillum multiglobuliferum</name>
    <dbReference type="NCBI Taxonomy" id="64969"/>
    <lineage>
        <taxon>Bacteria</taxon>
        <taxon>Pseudomonadati</taxon>
        <taxon>Pseudomonadota</taxon>
        <taxon>Gammaproteobacteria</taxon>
        <taxon>Oceanospirillales</taxon>
        <taxon>Oceanospirillaceae</taxon>
        <taxon>Oceanospirillum</taxon>
    </lineage>
</organism>
<dbReference type="SUPFAM" id="SSF52540">
    <property type="entry name" value="P-loop containing nucleoside triphosphate hydrolases"/>
    <property type="match status" value="1"/>
</dbReference>
<dbReference type="OrthoDB" id="5812594at2"/>
<gene>
    <name evidence="2" type="ORF">BTE48_13520</name>
</gene>
<dbReference type="Proteomes" id="UP000191418">
    <property type="component" value="Unassembled WGS sequence"/>
</dbReference>
<accession>A0A1T4RXD3</accession>
<comment type="caution">
    <text evidence="2">The sequence shown here is derived from an EMBL/GenBank/DDBJ whole genome shotgun (WGS) entry which is preliminary data.</text>
</comment>
<dbReference type="InterPro" id="IPR027417">
    <property type="entry name" value="P-loop_NTPase"/>
</dbReference>
<dbReference type="InterPro" id="IPR002586">
    <property type="entry name" value="CobQ/CobB/MinD/ParA_Nub-bd_dom"/>
</dbReference>
<dbReference type="EMBL" id="MTSM01000022">
    <property type="protein sequence ID" value="OPX54594.1"/>
    <property type="molecule type" value="Genomic_DNA"/>
</dbReference>
<dbReference type="AlphaFoldDB" id="A0A1T4RXD3"/>
<sequence>MNTLPVHYVELERIYRQLEAQGYKTTALTGCHGDCGTSMLAYALSKRYQADGYKVLLVDLNLQRPNLDHSFGFQRQAWQAGASTTASICAPSAQGTHYLPAPVGNTASLSFRNQGAFSETIQHWLQSYDRVIIDTSPLNATNYRNIPASTVCSETDATLLLIKSGFTTQSILEESCEQLQQVKANLIGCIMNDVEHPSLADELKREANRLKPFLPKICARLKHWVNQSTLLNLRV</sequence>
<dbReference type="GO" id="GO:0005886">
    <property type="term" value="C:plasma membrane"/>
    <property type="evidence" value="ECO:0007669"/>
    <property type="project" value="TreeGrafter"/>
</dbReference>
<dbReference type="STRING" id="64969.SAMN02745127_02637"/>
<dbReference type="RefSeq" id="WP_078746173.1">
    <property type="nucleotide sequence ID" value="NZ_FUXG01000021.1"/>
</dbReference>
<dbReference type="InterPro" id="IPR050445">
    <property type="entry name" value="Bact_polysacc_biosynth/exp"/>
</dbReference>
<evidence type="ECO:0000259" key="1">
    <source>
        <dbReference type="Pfam" id="PF01656"/>
    </source>
</evidence>
<name>A0A1T4RXD3_9GAMM</name>
<feature type="domain" description="CobQ/CobB/MinD/ParA nucleotide binding" evidence="1">
    <location>
        <begin position="28"/>
        <end position="218"/>
    </location>
</feature>
<evidence type="ECO:0000313" key="3">
    <source>
        <dbReference type="Proteomes" id="UP000191418"/>
    </source>
</evidence>
<keyword evidence="3" id="KW-1185">Reference proteome</keyword>
<dbReference type="GO" id="GO:0004713">
    <property type="term" value="F:protein tyrosine kinase activity"/>
    <property type="evidence" value="ECO:0007669"/>
    <property type="project" value="TreeGrafter"/>
</dbReference>
<protein>
    <recommendedName>
        <fullName evidence="1">CobQ/CobB/MinD/ParA nucleotide binding domain-containing protein</fullName>
    </recommendedName>
</protein>
<proteinExistence type="predicted"/>
<dbReference type="Pfam" id="PF01656">
    <property type="entry name" value="CbiA"/>
    <property type="match status" value="1"/>
</dbReference>
<evidence type="ECO:0000313" key="2">
    <source>
        <dbReference type="EMBL" id="OPX54594.1"/>
    </source>
</evidence>
<reference evidence="2 3" key="1">
    <citation type="submission" date="2017-01" db="EMBL/GenBank/DDBJ databases">
        <title>Genome Sequencing of a Marine Spirillum, Oceanospirillum multiglobuliferum ATCC 33336, from Japan.</title>
        <authorList>
            <person name="Carney J.G."/>
            <person name="Trachtenberg A.M."/>
            <person name="Rheaume B.A."/>
            <person name="Linnane J.D."/>
            <person name="Pitts N.L."/>
            <person name="Mykles D.L."/>
            <person name="Maclea K.S."/>
        </authorList>
    </citation>
    <scope>NUCLEOTIDE SEQUENCE [LARGE SCALE GENOMIC DNA]</scope>
    <source>
        <strain evidence="2 3">ATCC 33336</strain>
    </source>
</reference>
<dbReference type="PANTHER" id="PTHR32309:SF13">
    <property type="entry name" value="FERRIC ENTEROBACTIN TRANSPORT PROTEIN FEPE"/>
    <property type="match status" value="1"/>
</dbReference>
<dbReference type="PANTHER" id="PTHR32309">
    <property type="entry name" value="TYROSINE-PROTEIN KINASE"/>
    <property type="match status" value="1"/>
</dbReference>